<sequence length="83" mass="8921">MTDRGDDEPEDTRDGLDELQPPATELRAATESEAQDAEDEDAVAGEIESDSTGLDELQPPASELRSAVEQDATADDDEGDRDE</sequence>
<dbReference type="EMBL" id="JABUQZ010000001">
    <property type="protein sequence ID" value="NUC73005.1"/>
    <property type="molecule type" value="Genomic_DNA"/>
</dbReference>
<proteinExistence type="predicted"/>
<feature type="compositionally biased region" description="Acidic residues" evidence="1">
    <location>
        <begin position="1"/>
        <end position="11"/>
    </location>
</feature>
<accession>A0ABX2LEN6</accession>
<name>A0ABX2LEN6_9EURY</name>
<evidence type="ECO:0000313" key="2">
    <source>
        <dbReference type="EMBL" id="NUC73005.1"/>
    </source>
</evidence>
<organism evidence="2 3">
    <name type="scientific">Haloterrigena gelatinilytica</name>
    <dbReference type="NCBI Taxonomy" id="2741724"/>
    <lineage>
        <taxon>Archaea</taxon>
        <taxon>Methanobacteriati</taxon>
        <taxon>Methanobacteriota</taxon>
        <taxon>Stenosarchaea group</taxon>
        <taxon>Halobacteria</taxon>
        <taxon>Halobacteriales</taxon>
        <taxon>Natrialbaceae</taxon>
        <taxon>Haloterrigena</taxon>
    </lineage>
</organism>
<feature type="compositionally biased region" description="Acidic residues" evidence="1">
    <location>
        <begin position="72"/>
        <end position="83"/>
    </location>
</feature>
<feature type="compositionally biased region" description="Acidic residues" evidence="1">
    <location>
        <begin position="33"/>
        <end position="49"/>
    </location>
</feature>
<feature type="region of interest" description="Disordered" evidence="1">
    <location>
        <begin position="1"/>
        <end position="83"/>
    </location>
</feature>
<reference evidence="2 3" key="1">
    <citation type="submission" date="2020-06" db="EMBL/GenBank/DDBJ databases">
        <title>Haloterrigena sp. nov., an extremely halophilic archaeon isolated from a saline sediment.</title>
        <authorList>
            <person name="Liu B.-B."/>
        </authorList>
    </citation>
    <scope>NUCLEOTIDE SEQUENCE [LARGE SCALE GENOMIC DNA]</scope>
    <source>
        <strain evidence="2 3">SYSU A558-1</strain>
    </source>
</reference>
<dbReference type="Proteomes" id="UP001016761">
    <property type="component" value="Unassembled WGS sequence"/>
</dbReference>
<protein>
    <submittedName>
        <fullName evidence="2">Uncharacterized protein</fullName>
    </submittedName>
</protein>
<evidence type="ECO:0000256" key="1">
    <source>
        <dbReference type="SAM" id="MobiDB-lite"/>
    </source>
</evidence>
<dbReference type="RefSeq" id="WP_174680876.1">
    <property type="nucleotide sequence ID" value="NZ_JABUQZ010000001.1"/>
</dbReference>
<keyword evidence="3" id="KW-1185">Reference proteome</keyword>
<evidence type="ECO:0000313" key="3">
    <source>
        <dbReference type="Proteomes" id="UP001016761"/>
    </source>
</evidence>
<comment type="caution">
    <text evidence="2">The sequence shown here is derived from an EMBL/GenBank/DDBJ whole genome shotgun (WGS) entry which is preliminary data.</text>
</comment>
<gene>
    <name evidence="2" type="ORF">HTZ84_11900</name>
</gene>